<dbReference type="GO" id="GO:0031119">
    <property type="term" value="P:tRNA pseudouridine synthesis"/>
    <property type="evidence" value="ECO:0007669"/>
    <property type="project" value="UniProtKB-UniRule"/>
</dbReference>
<evidence type="ECO:0000259" key="8">
    <source>
        <dbReference type="Pfam" id="PF16198"/>
    </source>
</evidence>
<dbReference type="CDD" id="cd02573">
    <property type="entry name" value="PseudoU_synth_EcTruB"/>
    <property type="match status" value="1"/>
</dbReference>
<evidence type="ECO:0000256" key="2">
    <source>
        <dbReference type="ARBA" id="ARBA00005642"/>
    </source>
</evidence>
<dbReference type="OrthoDB" id="9802309at2"/>
<dbReference type="KEGG" id="cyz:C3B44_04550"/>
<feature type="domain" description="tRNA pseudouridine synthase II TruB subfamily 2 C-terminal" evidence="7">
    <location>
        <begin position="238"/>
        <end position="293"/>
    </location>
</feature>
<dbReference type="PANTHER" id="PTHR13767:SF2">
    <property type="entry name" value="PSEUDOURIDYLATE SYNTHASE TRUB1"/>
    <property type="match status" value="1"/>
</dbReference>
<proteinExistence type="inferred from homology"/>
<dbReference type="GO" id="GO:0160148">
    <property type="term" value="F:tRNA pseudouridine(55) synthase activity"/>
    <property type="evidence" value="ECO:0007669"/>
    <property type="project" value="UniProtKB-EC"/>
</dbReference>
<comment type="catalytic activity">
    <reaction evidence="1 5">
        <text>uridine(55) in tRNA = pseudouridine(55) in tRNA</text>
        <dbReference type="Rhea" id="RHEA:42532"/>
        <dbReference type="Rhea" id="RHEA-COMP:10101"/>
        <dbReference type="Rhea" id="RHEA-COMP:10102"/>
        <dbReference type="ChEBI" id="CHEBI:65314"/>
        <dbReference type="ChEBI" id="CHEBI:65315"/>
        <dbReference type="EC" id="5.4.99.25"/>
    </reaction>
</comment>
<comment type="similarity">
    <text evidence="2 5">Belongs to the pseudouridine synthase TruB family. Type 1 subfamily.</text>
</comment>
<dbReference type="Gene3D" id="2.30.130.10">
    <property type="entry name" value="PUA domain"/>
    <property type="match status" value="1"/>
</dbReference>
<dbReference type="InterPro" id="IPR032819">
    <property type="entry name" value="TruB_C"/>
</dbReference>
<evidence type="ECO:0000259" key="6">
    <source>
        <dbReference type="Pfam" id="PF01509"/>
    </source>
</evidence>
<name>A0A2U1T568_9CORY</name>
<dbReference type="InterPro" id="IPR015947">
    <property type="entry name" value="PUA-like_sf"/>
</dbReference>
<dbReference type="Proteomes" id="UP000244989">
    <property type="component" value="Unassembled WGS sequence"/>
</dbReference>
<dbReference type="InterPro" id="IPR014780">
    <property type="entry name" value="tRNA_psdUridine_synth_TruB"/>
</dbReference>
<dbReference type="InterPro" id="IPR002501">
    <property type="entry name" value="PsdUridine_synth_N"/>
</dbReference>
<accession>A0A2U1T568</accession>
<dbReference type="GO" id="GO:0003723">
    <property type="term" value="F:RNA binding"/>
    <property type="evidence" value="ECO:0007669"/>
    <property type="project" value="InterPro"/>
</dbReference>
<keyword evidence="4 5" id="KW-0413">Isomerase</keyword>
<evidence type="ECO:0000256" key="3">
    <source>
        <dbReference type="ARBA" id="ARBA00022694"/>
    </source>
</evidence>
<keyword evidence="10" id="KW-1185">Reference proteome</keyword>
<feature type="domain" description="tRNA pseudouridylate synthase B C-terminal" evidence="8">
    <location>
        <begin position="182"/>
        <end position="223"/>
    </location>
</feature>
<dbReference type="InterPro" id="IPR020103">
    <property type="entry name" value="PsdUridine_synth_cat_dom_sf"/>
</dbReference>
<sequence>MTDSLTDSGLIVVDKPAGMTSHDVVGRLRRIMGTRKVGHAGTLDPMATGVLVAGINRGTKFLTHLVASTKAYAATICLGAATTTDDAEGDVLSTGDTTGITDAAIAREVSGLTGTIMQKPAAVSAIKIDGKRAYERVRAGENVEIPAREVEITRFDIHALRRTPEGIDVDVSVACSSGTYIRSLARDLGEALGVGGHLTALRRTEVGPFTLADASSLDELQDSPALSLSLDAALIRSYPTCPITDEEAKKLSMGQWLEPRGLTGTHAAVAPDGRAIALIREKGRRLSTVFVARPSTL</sequence>
<dbReference type="Gene3D" id="3.30.2350.10">
    <property type="entry name" value="Pseudouridine synthase"/>
    <property type="match status" value="1"/>
</dbReference>
<dbReference type="InterPro" id="IPR036974">
    <property type="entry name" value="PUA_sf"/>
</dbReference>
<feature type="active site" description="Nucleophile" evidence="5">
    <location>
        <position position="44"/>
    </location>
</feature>
<dbReference type="SUPFAM" id="SSF55120">
    <property type="entry name" value="Pseudouridine synthase"/>
    <property type="match status" value="1"/>
</dbReference>
<dbReference type="PANTHER" id="PTHR13767">
    <property type="entry name" value="TRNA-PSEUDOURIDINE SYNTHASE"/>
    <property type="match status" value="1"/>
</dbReference>
<dbReference type="FunFam" id="3.30.2350.10:FF:000011">
    <property type="entry name" value="tRNA pseudouridine synthase B"/>
    <property type="match status" value="1"/>
</dbReference>
<evidence type="ECO:0000256" key="1">
    <source>
        <dbReference type="ARBA" id="ARBA00000385"/>
    </source>
</evidence>
<comment type="function">
    <text evidence="5">Responsible for synthesis of pseudouridine from uracil-55 in the psi GC loop of transfer RNAs.</text>
</comment>
<dbReference type="RefSeq" id="WP_108431339.1">
    <property type="nucleotide sequence ID" value="NZ_CP026947.1"/>
</dbReference>
<organism evidence="9 10">
    <name type="scientific">Corynebacterium yudongzhengii</name>
    <dbReference type="NCBI Taxonomy" id="2080740"/>
    <lineage>
        <taxon>Bacteria</taxon>
        <taxon>Bacillati</taxon>
        <taxon>Actinomycetota</taxon>
        <taxon>Actinomycetes</taxon>
        <taxon>Mycobacteriales</taxon>
        <taxon>Corynebacteriaceae</taxon>
        <taxon>Corynebacterium</taxon>
    </lineage>
</organism>
<dbReference type="SUPFAM" id="SSF88697">
    <property type="entry name" value="PUA domain-like"/>
    <property type="match status" value="1"/>
</dbReference>
<evidence type="ECO:0000313" key="9">
    <source>
        <dbReference type="EMBL" id="PWC01157.1"/>
    </source>
</evidence>
<dbReference type="EC" id="5.4.99.25" evidence="5"/>
<dbReference type="InterPro" id="IPR015225">
    <property type="entry name" value="tRNA_psdUridine_synth_fam2_C"/>
</dbReference>
<keyword evidence="3 5" id="KW-0819">tRNA processing</keyword>
<evidence type="ECO:0000256" key="4">
    <source>
        <dbReference type="ARBA" id="ARBA00023235"/>
    </source>
</evidence>
<dbReference type="NCBIfam" id="TIGR00431">
    <property type="entry name" value="TruB"/>
    <property type="match status" value="1"/>
</dbReference>
<evidence type="ECO:0000256" key="5">
    <source>
        <dbReference type="HAMAP-Rule" id="MF_01080"/>
    </source>
</evidence>
<comment type="caution">
    <text evidence="9">The sequence shown here is derived from an EMBL/GenBank/DDBJ whole genome shotgun (WGS) entry which is preliminary data.</text>
</comment>
<dbReference type="Pfam" id="PF09142">
    <property type="entry name" value="TruB_C"/>
    <property type="match status" value="1"/>
</dbReference>
<protein>
    <recommendedName>
        <fullName evidence="5">tRNA pseudouridine synthase B</fullName>
        <ecNumber evidence="5">5.4.99.25</ecNumber>
    </recommendedName>
    <alternativeName>
        <fullName evidence="5">tRNA pseudouridine(55) synthase</fullName>
        <shortName evidence="5">Psi55 synthase</shortName>
    </alternativeName>
    <alternativeName>
        <fullName evidence="5">tRNA pseudouridylate synthase</fullName>
    </alternativeName>
    <alternativeName>
        <fullName evidence="5">tRNA-uridine isomerase</fullName>
    </alternativeName>
</protein>
<evidence type="ECO:0000259" key="7">
    <source>
        <dbReference type="Pfam" id="PF09142"/>
    </source>
</evidence>
<dbReference type="HAMAP" id="MF_01080">
    <property type="entry name" value="TruB_bact"/>
    <property type="match status" value="1"/>
</dbReference>
<feature type="domain" description="Pseudouridine synthase II N-terminal" evidence="6">
    <location>
        <begin position="29"/>
        <end position="181"/>
    </location>
</feature>
<dbReference type="GO" id="GO:1990481">
    <property type="term" value="P:mRNA pseudouridine synthesis"/>
    <property type="evidence" value="ECO:0007669"/>
    <property type="project" value="TreeGrafter"/>
</dbReference>
<dbReference type="EMBL" id="QEEZ01000017">
    <property type="protein sequence ID" value="PWC01157.1"/>
    <property type="molecule type" value="Genomic_DNA"/>
</dbReference>
<gene>
    <name evidence="5" type="primary">truB</name>
    <name evidence="9" type="ORF">DF222_08800</name>
</gene>
<evidence type="ECO:0000313" key="10">
    <source>
        <dbReference type="Proteomes" id="UP000244989"/>
    </source>
</evidence>
<dbReference type="AlphaFoldDB" id="A0A2U1T568"/>
<reference evidence="10" key="1">
    <citation type="submission" date="2018-04" db="EMBL/GenBank/DDBJ databases">
        <authorList>
            <person name="Liu S."/>
            <person name="Wang Z."/>
            <person name="Li J."/>
        </authorList>
    </citation>
    <scope>NUCLEOTIDE SEQUENCE [LARGE SCALE GENOMIC DNA]</scope>
    <source>
        <strain evidence="10">2189</strain>
    </source>
</reference>
<dbReference type="Pfam" id="PF16198">
    <property type="entry name" value="TruB_C_2"/>
    <property type="match status" value="1"/>
</dbReference>
<dbReference type="Pfam" id="PF01509">
    <property type="entry name" value="TruB_N"/>
    <property type="match status" value="1"/>
</dbReference>